<dbReference type="Gene3D" id="1.10.10.10">
    <property type="entry name" value="Winged helix-like DNA-binding domain superfamily/Winged helix DNA-binding domain"/>
    <property type="match status" value="1"/>
</dbReference>
<keyword evidence="2" id="KW-0238">DNA-binding</keyword>
<protein>
    <submittedName>
        <fullName evidence="2">DNA-binding PadR family transcriptional regulator</fullName>
    </submittedName>
</protein>
<name>A0ABR9IFP0_9PSEU</name>
<dbReference type="PANTHER" id="PTHR33169:SF14">
    <property type="entry name" value="TRANSCRIPTIONAL REGULATOR RV3488"/>
    <property type="match status" value="1"/>
</dbReference>
<dbReference type="InterPro" id="IPR052509">
    <property type="entry name" value="Metal_resp_DNA-bind_regulator"/>
</dbReference>
<gene>
    <name evidence="2" type="ORF">H4696_009090</name>
</gene>
<evidence type="ECO:0000313" key="2">
    <source>
        <dbReference type="EMBL" id="MBE1501990.1"/>
    </source>
</evidence>
<dbReference type="Proteomes" id="UP000631670">
    <property type="component" value="Unassembled WGS sequence"/>
</dbReference>
<keyword evidence="3" id="KW-1185">Reference proteome</keyword>
<comment type="caution">
    <text evidence="2">The sequence shown here is derived from an EMBL/GenBank/DDBJ whole genome shotgun (WGS) entry which is preliminary data.</text>
</comment>
<dbReference type="EMBL" id="JADBEG010000001">
    <property type="protein sequence ID" value="MBE1501990.1"/>
    <property type="molecule type" value="Genomic_DNA"/>
</dbReference>
<evidence type="ECO:0000313" key="3">
    <source>
        <dbReference type="Proteomes" id="UP000631670"/>
    </source>
</evidence>
<feature type="domain" description="Transcription regulator PadR N-terminal" evidence="1">
    <location>
        <begin position="29"/>
        <end position="84"/>
    </location>
</feature>
<reference evidence="2 3" key="1">
    <citation type="submission" date="2020-10" db="EMBL/GenBank/DDBJ databases">
        <title>Sequencing the genomes of 1000 actinobacteria strains.</title>
        <authorList>
            <person name="Klenk H.-P."/>
        </authorList>
    </citation>
    <scope>NUCLEOTIDE SEQUENCE [LARGE SCALE GENOMIC DNA]</scope>
    <source>
        <strain evidence="2 3">DSM 44653</strain>
    </source>
</reference>
<accession>A0ABR9IFP0</accession>
<dbReference type="InterPro" id="IPR005149">
    <property type="entry name" value="Tscrpt_reg_PadR_N"/>
</dbReference>
<proteinExistence type="predicted"/>
<dbReference type="GO" id="GO:0003677">
    <property type="term" value="F:DNA binding"/>
    <property type="evidence" value="ECO:0007669"/>
    <property type="project" value="UniProtKB-KW"/>
</dbReference>
<dbReference type="InterPro" id="IPR036388">
    <property type="entry name" value="WH-like_DNA-bd_sf"/>
</dbReference>
<dbReference type="PANTHER" id="PTHR33169">
    <property type="entry name" value="PADR-FAMILY TRANSCRIPTIONAL REGULATOR"/>
    <property type="match status" value="1"/>
</dbReference>
<dbReference type="RefSeq" id="WP_211299660.1">
    <property type="nucleotide sequence ID" value="NZ_JADBEG010000001.1"/>
</dbReference>
<evidence type="ECO:0000259" key="1">
    <source>
        <dbReference type="Pfam" id="PF03551"/>
    </source>
</evidence>
<dbReference type="Pfam" id="PF03551">
    <property type="entry name" value="PadR"/>
    <property type="match status" value="1"/>
</dbReference>
<organism evidence="2 3">
    <name type="scientific">Amycolatopsis lexingtonensis</name>
    <dbReference type="NCBI Taxonomy" id="218822"/>
    <lineage>
        <taxon>Bacteria</taxon>
        <taxon>Bacillati</taxon>
        <taxon>Actinomycetota</taxon>
        <taxon>Actinomycetes</taxon>
        <taxon>Pseudonocardiales</taxon>
        <taxon>Pseudonocardiaceae</taxon>
        <taxon>Amycolatopsis</taxon>
    </lineage>
</organism>
<dbReference type="SUPFAM" id="SSF46785">
    <property type="entry name" value="Winged helix' DNA-binding domain"/>
    <property type="match status" value="1"/>
</dbReference>
<sequence length="108" mass="12056">MPRMTLQTALILDELVTDPAEARYGLDLMHAVGLKSGTVYQILARLEGAGWLTSEWEDPAVHESEGRPRRRLYRLTAEGAAQARRVLSQAAYRHQSGRARRLLTEGGL</sequence>
<dbReference type="InterPro" id="IPR036390">
    <property type="entry name" value="WH_DNA-bd_sf"/>
</dbReference>